<organism evidence="2 3">
    <name type="scientific">Prorocentrum cordatum</name>
    <dbReference type="NCBI Taxonomy" id="2364126"/>
    <lineage>
        <taxon>Eukaryota</taxon>
        <taxon>Sar</taxon>
        <taxon>Alveolata</taxon>
        <taxon>Dinophyceae</taxon>
        <taxon>Prorocentrales</taxon>
        <taxon>Prorocentraceae</taxon>
        <taxon>Prorocentrum</taxon>
    </lineage>
</organism>
<dbReference type="PANTHER" id="PTHR43312:SF1">
    <property type="entry name" value="NADP-DEPENDENT OXIDOREDUCTASE DOMAIN-CONTAINING PROTEIN"/>
    <property type="match status" value="1"/>
</dbReference>
<dbReference type="PANTHER" id="PTHR43312">
    <property type="entry name" value="D-THREO-ALDOSE 1-DEHYDROGENASE"/>
    <property type="match status" value="1"/>
</dbReference>
<dbReference type="InterPro" id="IPR053135">
    <property type="entry name" value="AKR2_Oxidoreductase"/>
</dbReference>
<accession>A0ABN9SLL7</accession>
<reference evidence="2" key="1">
    <citation type="submission" date="2023-10" db="EMBL/GenBank/DDBJ databases">
        <authorList>
            <person name="Chen Y."/>
            <person name="Shah S."/>
            <person name="Dougan E. K."/>
            <person name="Thang M."/>
            <person name="Chan C."/>
        </authorList>
    </citation>
    <scope>NUCLEOTIDE SEQUENCE [LARGE SCALE GENOMIC DNA]</scope>
</reference>
<dbReference type="Proteomes" id="UP001189429">
    <property type="component" value="Unassembled WGS sequence"/>
</dbReference>
<feature type="domain" description="NADP-dependent oxidoreductase" evidence="1">
    <location>
        <begin position="65"/>
        <end position="308"/>
    </location>
</feature>
<name>A0ABN9SLL7_9DINO</name>
<dbReference type="EMBL" id="CAUYUJ010011839">
    <property type="protein sequence ID" value="CAK0832694.1"/>
    <property type="molecule type" value="Genomic_DNA"/>
</dbReference>
<dbReference type="Pfam" id="PF00248">
    <property type="entry name" value="Aldo_ket_red"/>
    <property type="match status" value="1"/>
</dbReference>
<dbReference type="Gene3D" id="3.20.20.100">
    <property type="entry name" value="NADP-dependent oxidoreductase domain"/>
    <property type="match status" value="1"/>
</dbReference>
<proteinExistence type="predicted"/>
<gene>
    <name evidence="2" type="ORF">PCOR1329_LOCUS30644</name>
</gene>
<evidence type="ECO:0000313" key="3">
    <source>
        <dbReference type="Proteomes" id="UP001189429"/>
    </source>
</evidence>
<keyword evidence="3" id="KW-1185">Reference proteome</keyword>
<evidence type="ECO:0000259" key="1">
    <source>
        <dbReference type="Pfam" id="PF00248"/>
    </source>
</evidence>
<dbReference type="InterPro" id="IPR023210">
    <property type="entry name" value="NADP_OxRdtase_dom"/>
</dbReference>
<protein>
    <recommendedName>
        <fullName evidence="1">NADP-dependent oxidoreductase domain-containing protein</fullName>
    </recommendedName>
</protein>
<dbReference type="InterPro" id="IPR036812">
    <property type="entry name" value="NAD(P)_OxRdtase_dom_sf"/>
</dbReference>
<comment type="caution">
    <text evidence="2">The sequence shown here is derived from an EMBL/GenBank/DDBJ whole genome shotgun (WGS) entry which is preliminary data.</text>
</comment>
<evidence type="ECO:0000313" key="2">
    <source>
        <dbReference type="EMBL" id="CAK0832694.1"/>
    </source>
</evidence>
<dbReference type="CDD" id="cd19098">
    <property type="entry name" value="AKR_unchar"/>
    <property type="match status" value="1"/>
</dbReference>
<dbReference type="SUPFAM" id="SSF51430">
    <property type="entry name" value="NAD(P)-linked oxidoreductase"/>
    <property type="match status" value="1"/>
</dbReference>
<sequence length="344" mass="37512">MAEPAHKTAKFVVGDIASRPGESWLVAAGVPRLGLGLAALGRPGYINTGRKSDLANLEDRTPEAMKMHAWKVLDAAWAAGVRYFDCARSYGLSEQFLAGWLDARTIDCQTAVVGSKWGYRYTADWKIDTGGAPHEVKDHSLTHLEEQLSETKKLLGGKIRLYQIHSATIESRVLENTEVLDRLRQVRDVDGWRLGLSLSGTAQAATLEKALDTQLFDSVQATWNLFEQSAGDALLKAKQAGLQVIVKEAMANGRLLKCDALIEAAAELAVAPDALALAAVMAQPFEPMVLSGAVTTDQFQSNLGAIELADALRGDKAAVLQRLMQDLRHDADDYWKDRSALTWN</sequence>